<dbReference type="SUPFAM" id="SSF52540">
    <property type="entry name" value="P-loop containing nucleoside triphosphate hydrolases"/>
    <property type="match status" value="1"/>
</dbReference>
<evidence type="ECO:0000259" key="5">
    <source>
        <dbReference type="PROSITE" id="PS50893"/>
    </source>
</evidence>
<dbReference type="PANTHER" id="PTHR24223">
    <property type="entry name" value="ATP-BINDING CASSETTE SUB-FAMILY C"/>
    <property type="match status" value="1"/>
</dbReference>
<dbReference type="GO" id="GO:0016887">
    <property type="term" value="F:ATP hydrolysis activity"/>
    <property type="evidence" value="ECO:0007669"/>
    <property type="project" value="InterPro"/>
</dbReference>
<dbReference type="Proteomes" id="UP000596660">
    <property type="component" value="Unplaced"/>
</dbReference>
<evidence type="ECO:0000313" key="7">
    <source>
        <dbReference type="Proteomes" id="UP000596660"/>
    </source>
</evidence>
<dbReference type="GO" id="GO:0005524">
    <property type="term" value="F:ATP binding"/>
    <property type="evidence" value="ECO:0007669"/>
    <property type="project" value="UniProtKB-KW"/>
</dbReference>
<organism evidence="6 7">
    <name type="scientific">Chenopodium quinoa</name>
    <name type="common">Quinoa</name>
    <dbReference type="NCBI Taxonomy" id="63459"/>
    <lineage>
        <taxon>Eukaryota</taxon>
        <taxon>Viridiplantae</taxon>
        <taxon>Streptophyta</taxon>
        <taxon>Embryophyta</taxon>
        <taxon>Tracheophyta</taxon>
        <taxon>Spermatophyta</taxon>
        <taxon>Magnoliopsida</taxon>
        <taxon>eudicotyledons</taxon>
        <taxon>Gunneridae</taxon>
        <taxon>Pentapetalae</taxon>
        <taxon>Caryophyllales</taxon>
        <taxon>Chenopodiaceae</taxon>
        <taxon>Chenopodioideae</taxon>
        <taxon>Atripliceae</taxon>
        <taxon>Chenopodium</taxon>
    </lineage>
</organism>
<feature type="domain" description="ABC transporter" evidence="5">
    <location>
        <begin position="254"/>
        <end position="492"/>
    </location>
</feature>
<protein>
    <recommendedName>
        <fullName evidence="5">ABC transporter domain-containing protein</fullName>
    </recommendedName>
</protein>
<proteinExistence type="predicted"/>
<reference evidence="6" key="1">
    <citation type="journal article" date="2017" name="Nature">
        <title>The genome of Chenopodium quinoa.</title>
        <authorList>
            <person name="Jarvis D.E."/>
            <person name="Ho Y.S."/>
            <person name="Lightfoot D.J."/>
            <person name="Schmoeckel S.M."/>
            <person name="Li B."/>
            <person name="Borm T.J.A."/>
            <person name="Ohyanagi H."/>
            <person name="Mineta K."/>
            <person name="Michell C.T."/>
            <person name="Saber N."/>
            <person name="Kharbatia N.M."/>
            <person name="Rupper R.R."/>
            <person name="Sharp A.R."/>
            <person name="Dally N."/>
            <person name="Boughton B.A."/>
            <person name="Woo Y.H."/>
            <person name="Gao G."/>
            <person name="Schijlen E.G.W.M."/>
            <person name="Guo X."/>
            <person name="Momin A.A."/>
            <person name="Negrao S."/>
            <person name="Al-Babili S."/>
            <person name="Gehring C."/>
            <person name="Roessner U."/>
            <person name="Jung C."/>
            <person name="Murphy K."/>
            <person name="Arold S.T."/>
            <person name="Gojobori T."/>
            <person name="van der Linden C.G."/>
            <person name="van Loo E.N."/>
            <person name="Jellen E.N."/>
            <person name="Maughan P.J."/>
            <person name="Tester M."/>
        </authorList>
    </citation>
    <scope>NUCLEOTIDE SEQUENCE [LARGE SCALE GENOMIC DNA]</scope>
    <source>
        <strain evidence="6">cv. PI 614886</strain>
    </source>
</reference>
<dbReference type="GO" id="GO:0042626">
    <property type="term" value="F:ATPase-coupled transmembrane transporter activity"/>
    <property type="evidence" value="ECO:0007669"/>
    <property type="project" value="TreeGrafter"/>
</dbReference>
<dbReference type="InterPro" id="IPR032675">
    <property type="entry name" value="LRR_dom_sf"/>
</dbReference>
<dbReference type="GO" id="GO:0016020">
    <property type="term" value="C:membrane"/>
    <property type="evidence" value="ECO:0007669"/>
    <property type="project" value="TreeGrafter"/>
</dbReference>
<sequence>MSYNKLSGTIPRSLGKVNFGTLELSHNHLTGDASFLFGEDKSELNHLDLSNNRLSFDLSKVVLPVGDTSSLLELKLSHNQIYGRLPAWLGRAAGSLAQFDLVHFVNRDSLGLANDFLSLRFLPEVLLAINKSRAFIYAYFALRCLSYILSLRSVFCIAIAYALSIPLLIMSPLFIQLFMTETARRAPVTKQSLWSIFFKSIRECYSSIKCVAAVIFTKLKSTGARDENQNQRVNNETTSGKGGEQKSKPVSDPTSGILVRYRSNTPLVLKGITLGIRGGKKIGVVGRTGSGKSTLIQVFFRLVEPYGGKIIIDGIDICKIGLHDLRSRFGIIPQEPVLFQGTVRTNVDPLGLYSEEEIWKDPIVEVALTEANDGDEEDGSGSNLSAVKIHDDEVSVRFLVCGVACSLDAYLLGCLEDGLNALLGIELLLVADLLVAAAWVASRGVAVLSHSLLQAWVKWADTVSINLGFILVKSSYNKTRDGRPYQYLRCDRGRKSKPRDFENAIRKDTKTKANGYPFYIKIYYEFITDS</sequence>
<keyword evidence="7" id="KW-1185">Reference proteome</keyword>
<dbReference type="PANTHER" id="PTHR24223:SF362">
    <property type="entry name" value="ABC TRANSPORTER C FAMILY MEMBER 4"/>
    <property type="match status" value="1"/>
</dbReference>
<reference evidence="6" key="2">
    <citation type="submission" date="2021-03" db="UniProtKB">
        <authorList>
            <consortium name="EnsemblPlants"/>
        </authorList>
    </citation>
    <scope>IDENTIFICATION</scope>
</reference>
<dbReference type="Gene3D" id="3.40.50.300">
    <property type="entry name" value="P-loop containing nucleotide triphosphate hydrolases"/>
    <property type="match status" value="1"/>
</dbReference>
<evidence type="ECO:0000256" key="2">
    <source>
        <dbReference type="ARBA" id="ARBA00022840"/>
    </source>
</evidence>
<evidence type="ECO:0000256" key="1">
    <source>
        <dbReference type="ARBA" id="ARBA00022741"/>
    </source>
</evidence>
<feature type="region of interest" description="Disordered" evidence="3">
    <location>
        <begin position="226"/>
        <end position="256"/>
    </location>
</feature>
<keyword evidence="4" id="KW-0472">Membrane</keyword>
<dbReference type="AlphaFoldDB" id="A0A803MA39"/>
<keyword evidence="1" id="KW-0547">Nucleotide-binding</keyword>
<dbReference type="Gramene" id="AUR62025956-RA">
    <property type="protein sequence ID" value="AUR62025956-RA:cds"/>
    <property type="gene ID" value="AUR62025956"/>
</dbReference>
<feature type="compositionally biased region" description="Polar residues" evidence="3">
    <location>
        <begin position="230"/>
        <end position="239"/>
    </location>
</feature>
<dbReference type="InterPro" id="IPR027417">
    <property type="entry name" value="P-loop_NTPase"/>
</dbReference>
<accession>A0A803MA39</accession>
<evidence type="ECO:0000313" key="6">
    <source>
        <dbReference type="EnsemblPlants" id="AUR62025956-RA:cds"/>
    </source>
</evidence>
<dbReference type="Pfam" id="PF00005">
    <property type="entry name" value="ABC_tran"/>
    <property type="match status" value="1"/>
</dbReference>
<evidence type="ECO:0000256" key="3">
    <source>
        <dbReference type="SAM" id="MobiDB-lite"/>
    </source>
</evidence>
<keyword evidence="2" id="KW-0067">ATP-binding</keyword>
<keyword evidence="4" id="KW-1133">Transmembrane helix</keyword>
<feature type="transmembrane region" description="Helical" evidence="4">
    <location>
        <begin position="157"/>
        <end position="175"/>
    </location>
</feature>
<dbReference type="InterPro" id="IPR050173">
    <property type="entry name" value="ABC_transporter_C-like"/>
</dbReference>
<dbReference type="EnsemblPlants" id="AUR62025956-RA">
    <property type="protein sequence ID" value="AUR62025956-RA:cds"/>
    <property type="gene ID" value="AUR62025956"/>
</dbReference>
<name>A0A803MA39_CHEQI</name>
<dbReference type="InterPro" id="IPR003439">
    <property type="entry name" value="ABC_transporter-like_ATP-bd"/>
</dbReference>
<evidence type="ECO:0000256" key="4">
    <source>
        <dbReference type="SAM" id="Phobius"/>
    </source>
</evidence>
<dbReference type="PROSITE" id="PS50893">
    <property type="entry name" value="ABC_TRANSPORTER_2"/>
    <property type="match status" value="1"/>
</dbReference>
<dbReference type="Gene3D" id="3.80.10.10">
    <property type="entry name" value="Ribonuclease Inhibitor"/>
    <property type="match status" value="1"/>
</dbReference>
<keyword evidence="4" id="KW-0812">Transmembrane</keyword>
<dbReference type="SUPFAM" id="SSF52058">
    <property type="entry name" value="L domain-like"/>
    <property type="match status" value="1"/>
</dbReference>